<evidence type="ECO:0000313" key="3">
    <source>
        <dbReference type="EMBL" id="GGO02346.1"/>
    </source>
</evidence>
<dbReference type="InterPro" id="IPR002575">
    <property type="entry name" value="Aminoglycoside_PTrfase"/>
</dbReference>
<protein>
    <submittedName>
        <fullName evidence="3">6'-aminoglycoside N-acetyltransferase</fullName>
    </submittedName>
</protein>
<keyword evidence="4" id="KW-1185">Reference proteome</keyword>
<dbReference type="InterPro" id="IPR051678">
    <property type="entry name" value="AGP_Transferase"/>
</dbReference>
<proteinExistence type="predicted"/>
<dbReference type="SUPFAM" id="SSF56112">
    <property type="entry name" value="Protein kinase-like (PK-like)"/>
    <property type="match status" value="1"/>
</dbReference>
<dbReference type="PANTHER" id="PTHR21310">
    <property type="entry name" value="AMINOGLYCOSIDE PHOSPHOTRANSFERASE-RELATED-RELATED"/>
    <property type="match status" value="1"/>
</dbReference>
<feature type="region of interest" description="Disordered" evidence="1">
    <location>
        <begin position="132"/>
        <end position="167"/>
    </location>
</feature>
<reference evidence="4" key="1">
    <citation type="journal article" date="2019" name="Int. J. Syst. Evol. Microbiol.">
        <title>The Global Catalogue of Microorganisms (GCM) 10K type strain sequencing project: providing services to taxonomists for standard genome sequencing and annotation.</title>
        <authorList>
            <consortium name="The Broad Institute Genomics Platform"/>
            <consortium name="The Broad Institute Genome Sequencing Center for Infectious Disease"/>
            <person name="Wu L."/>
            <person name="Ma J."/>
        </authorList>
    </citation>
    <scope>NUCLEOTIDE SEQUENCE [LARGE SCALE GENOMIC DNA]</scope>
    <source>
        <strain evidence="4">CGMCC 1.6964</strain>
    </source>
</reference>
<sequence length="315" mass="35132">MSNPFARRLQEVYPEMLITDVQTERSAQHYIVFTVNYSLVFRFARDKAGAKALQVEARELLPAISQAVHIRIPVVMMESLEHLEPGFAFIGYKRIEGEPLWPNTLEALAGTEAEERAAAAIAGFLRELHTVRLPQDAPESEDGDDRDADNCEEPYGTGNRNDAAHLPAKRLRKRVHQELFPLMNENKQKFAEKDLAALVELTEAEPTDRTLIHGAFGPAHIIWDDENEEIAGVIGFGSTRAGDPAIDLAGVLIGYGPGFFAKVLTLYGINDELEQRSRLYACLMPLREALHGLDEGDDEILAYGLEMYAEERTGQ</sequence>
<evidence type="ECO:0000313" key="4">
    <source>
        <dbReference type="Proteomes" id="UP000606653"/>
    </source>
</evidence>
<evidence type="ECO:0000259" key="2">
    <source>
        <dbReference type="Pfam" id="PF01636"/>
    </source>
</evidence>
<dbReference type="RefSeq" id="WP_018976367.1">
    <property type="nucleotide sequence ID" value="NZ_BMLN01000006.1"/>
</dbReference>
<accession>A0ABQ2L4U4</accession>
<feature type="compositionally biased region" description="Acidic residues" evidence="1">
    <location>
        <begin position="138"/>
        <end position="152"/>
    </location>
</feature>
<dbReference type="Gene3D" id="3.90.1200.10">
    <property type="match status" value="1"/>
</dbReference>
<feature type="domain" description="Aminoglycoside phosphotransferase" evidence="2">
    <location>
        <begin position="26"/>
        <end position="268"/>
    </location>
</feature>
<gene>
    <name evidence="3" type="ORF">GCM10010969_25570</name>
</gene>
<dbReference type="EMBL" id="BMLN01000006">
    <property type="protein sequence ID" value="GGO02346.1"/>
    <property type="molecule type" value="Genomic_DNA"/>
</dbReference>
<dbReference type="Proteomes" id="UP000606653">
    <property type="component" value="Unassembled WGS sequence"/>
</dbReference>
<dbReference type="Gene3D" id="3.30.200.20">
    <property type="entry name" value="Phosphorylase Kinase, domain 1"/>
    <property type="match status" value="1"/>
</dbReference>
<name>A0ABQ2L4U4_9BACL</name>
<organism evidence="3 4">
    <name type="scientific">Saccharibacillus kuerlensis</name>
    <dbReference type="NCBI Taxonomy" id="459527"/>
    <lineage>
        <taxon>Bacteria</taxon>
        <taxon>Bacillati</taxon>
        <taxon>Bacillota</taxon>
        <taxon>Bacilli</taxon>
        <taxon>Bacillales</taxon>
        <taxon>Paenibacillaceae</taxon>
        <taxon>Saccharibacillus</taxon>
    </lineage>
</organism>
<dbReference type="InterPro" id="IPR011009">
    <property type="entry name" value="Kinase-like_dom_sf"/>
</dbReference>
<evidence type="ECO:0000256" key="1">
    <source>
        <dbReference type="SAM" id="MobiDB-lite"/>
    </source>
</evidence>
<comment type="caution">
    <text evidence="3">The sequence shown here is derived from an EMBL/GenBank/DDBJ whole genome shotgun (WGS) entry which is preliminary data.</text>
</comment>
<dbReference type="Pfam" id="PF01636">
    <property type="entry name" value="APH"/>
    <property type="match status" value="1"/>
</dbReference>